<feature type="compositionally biased region" description="Polar residues" evidence="1">
    <location>
        <begin position="235"/>
        <end position="245"/>
    </location>
</feature>
<dbReference type="OrthoDB" id="3271002at2759"/>
<name>A0A067TKI2_GALM3</name>
<evidence type="ECO:0000313" key="2">
    <source>
        <dbReference type="EMBL" id="KDR80419.1"/>
    </source>
</evidence>
<dbReference type="AlphaFoldDB" id="A0A067TKI2"/>
<accession>A0A067TKI2</accession>
<dbReference type="STRING" id="685588.A0A067TKI2"/>
<feature type="region of interest" description="Disordered" evidence="1">
    <location>
        <begin position="225"/>
        <end position="245"/>
    </location>
</feature>
<dbReference type="Proteomes" id="UP000027222">
    <property type="component" value="Unassembled WGS sequence"/>
</dbReference>
<feature type="region of interest" description="Disordered" evidence="1">
    <location>
        <begin position="124"/>
        <end position="164"/>
    </location>
</feature>
<feature type="non-terminal residue" evidence="2">
    <location>
        <position position="245"/>
    </location>
</feature>
<reference evidence="3" key="1">
    <citation type="journal article" date="2014" name="Proc. Natl. Acad. Sci. U.S.A.">
        <title>Extensive sampling of basidiomycete genomes demonstrates inadequacy of the white-rot/brown-rot paradigm for wood decay fungi.</title>
        <authorList>
            <person name="Riley R."/>
            <person name="Salamov A.A."/>
            <person name="Brown D.W."/>
            <person name="Nagy L.G."/>
            <person name="Floudas D."/>
            <person name="Held B.W."/>
            <person name="Levasseur A."/>
            <person name="Lombard V."/>
            <person name="Morin E."/>
            <person name="Otillar R."/>
            <person name="Lindquist E.A."/>
            <person name="Sun H."/>
            <person name="LaButti K.M."/>
            <person name="Schmutz J."/>
            <person name="Jabbour D."/>
            <person name="Luo H."/>
            <person name="Baker S.E."/>
            <person name="Pisabarro A.G."/>
            <person name="Walton J.D."/>
            <person name="Blanchette R.A."/>
            <person name="Henrissat B."/>
            <person name="Martin F."/>
            <person name="Cullen D."/>
            <person name="Hibbett D.S."/>
            <person name="Grigoriev I.V."/>
        </authorList>
    </citation>
    <scope>NUCLEOTIDE SEQUENCE [LARGE SCALE GENOMIC DNA]</scope>
    <source>
        <strain evidence="3">CBS 339.88</strain>
    </source>
</reference>
<organism evidence="2 3">
    <name type="scientific">Galerina marginata (strain CBS 339.88)</name>
    <dbReference type="NCBI Taxonomy" id="685588"/>
    <lineage>
        <taxon>Eukaryota</taxon>
        <taxon>Fungi</taxon>
        <taxon>Dikarya</taxon>
        <taxon>Basidiomycota</taxon>
        <taxon>Agaricomycotina</taxon>
        <taxon>Agaricomycetes</taxon>
        <taxon>Agaricomycetidae</taxon>
        <taxon>Agaricales</taxon>
        <taxon>Agaricineae</taxon>
        <taxon>Strophariaceae</taxon>
        <taxon>Galerina</taxon>
    </lineage>
</organism>
<feature type="compositionally biased region" description="Basic and acidic residues" evidence="1">
    <location>
        <begin position="225"/>
        <end position="234"/>
    </location>
</feature>
<proteinExistence type="predicted"/>
<keyword evidence="3" id="KW-1185">Reference proteome</keyword>
<gene>
    <name evidence="2" type="ORF">GALMADRAFT_242852</name>
</gene>
<evidence type="ECO:0000256" key="1">
    <source>
        <dbReference type="SAM" id="MobiDB-lite"/>
    </source>
</evidence>
<dbReference type="HOGENOM" id="CLU_1140306_0_0_1"/>
<dbReference type="EMBL" id="KL142372">
    <property type="protein sequence ID" value="KDR80419.1"/>
    <property type="molecule type" value="Genomic_DNA"/>
</dbReference>
<sequence length="245" mass="27102">MVSTRTKNTPKTTYAERVLGALTQVQKEHRKSAVHLATLRAQVKKNALANKDKLGPRWTHWVGKAVNKLESEGILEPAAPAGNVALTPNGKKAISIARRSLNLASEGPSADQEGIIWKQVLHRGPKRHIGNDSDDEHTPTKPSSPKKRPRLSGTPKGPISRTRHAQLNGMNNSKKQAQVHQLLRGVSPLTDLEDDDEVENTQLRAKLKERDEEINKIRRELAAVRAGDGRRTDNTIRFSTPESTT</sequence>
<protein>
    <submittedName>
        <fullName evidence="2">Uncharacterized protein</fullName>
    </submittedName>
</protein>
<evidence type="ECO:0000313" key="3">
    <source>
        <dbReference type="Proteomes" id="UP000027222"/>
    </source>
</evidence>